<proteinExistence type="predicted"/>
<dbReference type="NCBIfam" id="TIGR03373">
    <property type="entry name" value="VI_minor_4"/>
    <property type="match status" value="1"/>
</dbReference>
<dbReference type="InterPro" id="IPR017748">
    <property type="entry name" value="TagF"/>
</dbReference>
<gene>
    <name evidence="1" type="ORF">Mag101_01555</name>
</gene>
<dbReference type="AlphaFoldDB" id="A0A1Q2M1D0"/>
<dbReference type="Gene3D" id="3.40.1730.10">
    <property type="entry name" value="pa0076 domain"/>
    <property type="match status" value="1"/>
</dbReference>
<dbReference type="KEGG" id="maga:Mag101_01555"/>
<dbReference type="EMBL" id="CP019650">
    <property type="protein sequence ID" value="AQQ66476.1"/>
    <property type="molecule type" value="Genomic_DNA"/>
</dbReference>
<reference evidence="1" key="1">
    <citation type="submission" date="2017-02" db="EMBL/GenBank/DDBJ databases">
        <title>Genome of Microbulbifer agarilyticus GP101.</title>
        <authorList>
            <person name="Jung J."/>
            <person name="Bae S.S."/>
            <person name="Baek K."/>
        </authorList>
    </citation>
    <scope>NUCLEOTIDE SEQUENCE [LARGE SCALE GENOMIC DNA]</scope>
    <source>
        <strain evidence="1">GP101</strain>
    </source>
</reference>
<dbReference type="Proteomes" id="UP000188219">
    <property type="component" value="Chromosome"/>
</dbReference>
<accession>A0A1Q2M1D0</accession>
<dbReference type="STRING" id="260552.Mag101_01555"/>
<name>A0A1Q2M1D0_9GAMM</name>
<dbReference type="Pfam" id="PF09867">
    <property type="entry name" value="TagF_N"/>
    <property type="match status" value="1"/>
</dbReference>
<sequence length="223" mass="24567">MLMYTNGIFGKLPAHGDFVQRNFPGSFLTPWDEWLQRAVHGAREMIGEGWLDYYLTSPIWRFAFSPGVLDEQGWAGVLVPSVDSVGRYYPLTFAASQPEDVNIFSVMANQKTWYEELSDLAIQTLENMLLVDQVLGKFPAATAGGAAEISGSCQDGLITVNGAKEIEHSYPFLVEKMLNGNAGSHSLWWCSGSEFLPPTTMLCSSLPDPSVYCAMLGAGHRSW</sequence>
<evidence type="ECO:0000313" key="2">
    <source>
        <dbReference type="Proteomes" id="UP000188219"/>
    </source>
</evidence>
<protein>
    <submittedName>
        <fullName evidence="1">Type VI secretion-associated protein</fullName>
    </submittedName>
</protein>
<dbReference type="InterPro" id="IPR038225">
    <property type="entry name" value="TagF_sf"/>
</dbReference>
<evidence type="ECO:0000313" key="1">
    <source>
        <dbReference type="EMBL" id="AQQ66476.1"/>
    </source>
</evidence>
<dbReference type="PIRSF" id="PIRSF029287">
    <property type="entry name" value="UCP029287"/>
    <property type="match status" value="1"/>
</dbReference>
<dbReference type="OrthoDB" id="9801841at2"/>
<keyword evidence="2" id="KW-1185">Reference proteome</keyword>
<organism evidence="1 2">
    <name type="scientific">Microbulbifer agarilyticus</name>
    <dbReference type="NCBI Taxonomy" id="260552"/>
    <lineage>
        <taxon>Bacteria</taxon>
        <taxon>Pseudomonadati</taxon>
        <taxon>Pseudomonadota</taxon>
        <taxon>Gammaproteobacteria</taxon>
        <taxon>Cellvibrionales</taxon>
        <taxon>Microbulbiferaceae</taxon>
        <taxon>Microbulbifer</taxon>
    </lineage>
</organism>